<accession>A0A832I6W8</accession>
<comment type="caution">
    <text evidence="1">The sequence shown here is derived from an EMBL/GenBank/DDBJ whole genome shotgun (WGS) entry which is preliminary data.</text>
</comment>
<dbReference type="EMBL" id="DTKQ01000043">
    <property type="protein sequence ID" value="HGZ79490.1"/>
    <property type="molecule type" value="Genomic_DNA"/>
</dbReference>
<evidence type="ECO:0008006" key="2">
    <source>
        <dbReference type="Google" id="ProtNLM"/>
    </source>
</evidence>
<gene>
    <name evidence="1" type="ORF">ENW55_05865</name>
</gene>
<reference evidence="1" key="1">
    <citation type="journal article" date="2020" name="mSystems">
        <title>Genome- and Community-Level Interaction Insights into Carbon Utilization and Element Cycling Functions of Hydrothermarchaeota in Hydrothermal Sediment.</title>
        <authorList>
            <person name="Zhou Z."/>
            <person name="Liu Y."/>
            <person name="Xu W."/>
            <person name="Pan J."/>
            <person name="Luo Z.H."/>
            <person name="Li M."/>
        </authorList>
    </citation>
    <scope>NUCLEOTIDE SEQUENCE [LARGE SCALE GENOMIC DNA]</scope>
    <source>
        <strain evidence="1">SpSt-86</strain>
    </source>
</reference>
<dbReference type="AlphaFoldDB" id="A0A832I6W8"/>
<protein>
    <recommendedName>
        <fullName evidence="2">Lipoprotein</fullName>
    </recommendedName>
</protein>
<sequence length="179" mass="19563">MRGMLVFITAVMVVLFASCGGILPTGPKPEDLAKGLADKMMELIQSGEEPTHDQLREIIYVPNEDAANMHVQLIVLSLKDLLMSEFLTPSTPTSISVVGVTEASPGHHPWIISGKPEFVENVYIVTYRCLRTNTTSTLELPMITVHNEDKGFFFAVYIKQTDGATSVAVYPGFPPPPGE</sequence>
<proteinExistence type="predicted"/>
<name>A0A832I6W8_9THEM</name>
<organism evidence="1">
    <name type="scientific">Pseudothermotoga hypogea</name>
    <dbReference type="NCBI Taxonomy" id="57487"/>
    <lineage>
        <taxon>Bacteria</taxon>
        <taxon>Thermotogati</taxon>
        <taxon>Thermotogota</taxon>
        <taxon>Thermotogae</taxon>
        <taxon>Thermotogales</taxon>
        <taxon>Thermotogaceae</taxon>
        <taxon>Pseudothermotoga</taxon>
    </lineage>
</organism>
<evidence type="ECO:0000313" key="1">
    <source>
        <dbReference type="EMBL" id="HGZ79490.1"/>
    </source>
</evidence>
<dbReference type="PROSITE" id="PS51257">
    <property type="entry name" value="PROKAR_LIPOPROTEIN"/>
    <property type="match status" value="1"/>
</dbReference>